<dbReference type="AlphaFoldDB" id="A0AAN6N3J4"/>
<dbReference type="GO" id="GO:0032991">
    <property type="term" value="C:protein-containing complex"/>
    <property type="evidence" value="ECO:0007669"/>
    <property type="project" value="UniProtKB-ARBA"/>
</dbReference>
<dbReference type="InterPro" id="IPR033710">
    <property type="entry name" value="TBP_eukaryotic"/>
</dbReference>
<dbReference type="GO" id="GO:0005634">
    <property type="term" value="C:nucleus"/>
    <property type="evidence" value="ECO:0007669"/>
    <property type="project" value="UniProtKB-SubCell"/>
</dbReference>
<feature type="region of interest" description="Disordered" evidence="8">
    <location>
        <begin position="195"/>
        <end position="234"/>
    </location>
</feature>
<accession>A0AAN6N3J4</accession>
<dbReference type="SUPFAM" id="SSF55945">
    <property type="entry name" value="TATA-box binding protein-like"/>
    <property type="match status" value="2"/>
</dbReference>
<proteinExistence type="inferred from homology"/>
<dbReference type="InterPro" id="IPR000814">
    <property type="entry name" value="TBP"/>
</dbReference>
<dbReference type="PRINTS" id="PR00686">
    <property type="entry name" value="TIFACTORIID"/>
</dbReference>
<evidence type="ECO:0000313" key="9">
    <source>
        <dbReference type="EMBL" id="KAK3938145.1"/>
    </source>
</evidence>
<evidence type="ECO:0000256" key="5">
    <source>
        <dbReference type="ARBA" id="ARBA00023125"/>
    </source>
</evidence>
<evidence type="ECO:0000256" key="7">
    <source>
        <dbReference type="ARBA" id="ARBA00023242"/>
    </source>
</evidence>
<dbReference type="GO" id="GO:0006352">
    <property type="term" value="P:DNA-templated transcription initiation"/>
    <property type="evidence" value="ECO:0007669"/>
    <property type="project" value="InterPro"/>
</dbReference>
<keyword evidence="6" id="KW-0804">Transcription</keyword>
<evidence type="ECO:0000256" key="4">
    <source>
        <dbReference type="ARBA" id="ARBA00023015"/>
    </source>
</evidence>
<name>A0AAN6N3J4_9PEZI</name>
<comment type="subcellular location">
    <subcellularLocation>
        <location evidence="1">Nucleus</location>
    </subcellularLocation>
</comment>
<evidence type="ECO:0000256" key="8">
    <source>
        <dbReference type="SAM" id="MobiDB-lite"/>
    </source>
</evidence>
<reference evidence="10" key="1">
    <citation type="journal article" date="2023" name="Mol. Phylogenet. Evol.">
        <title>Genome-scale phylogeny and comparative genomics of the fungal order Sordariales.</title>
        <authorList>
            <person name="Hensen N."/>
            <person name="Bonometti L."/>
            <person name="Westerberg I."/>
            <person name="Brannstrom I.O."/>
            <person name="Guillou S."/>
            <person name="Cros-Aarteil S."/>
            <person name="Calhoun S."/>
            <person name="Haridas S."/>
            <person name="Kuo A."/>
            <person name="Mondo S."/>
            <person name="Pangilinan J."/>
            <person name="Riley R."/>
            <person name="LaButti K."/>
            <person name="Andreopoulos B."/>
            <person name="Lipzen A."/>
            <person name="Chen C."/>
            <person name="Yan M."/>
            <person name="Daum C."/>
            <person name="Ng V."/>
            <person name="Clum A."/>
            <person name="Steindorff A."/>
            <person name="Ohm R.A."/>
            <person name="Martin F."/>
            <person name="Silar P."/>
            <person name="Natvig D.O."/>
            <person name="Lalanne C."/>
            <person name="Gautier V."/>
            <person name="Ament-Velasquez S.L."/>
            <person name="Kruys A."/>
            <person name="Hutchinson M.I."/>
            <person name="Powell A.J."/>
            <person name="Barry K."/>
            <person name="Miller A.N."/>
            <person name="Grigoriev I.V."/>
            <person name="Debuchy R."/>
            <person name="Gladieux P."/>
            <person name="Hiltunen Thoren M."/>
            <person name="Johannesson H."/>
        </authorList>
    </citation>
    <scope>NUCLEOTIDE SEQUENCE [LARGE SCALE GENOMIC DNA]</scope>
    <source>
        <strain evidence="10">CBS 340.73</strain>
    </source>
</reference>
<sequence>MAQTTRGNDRGWPIPTMQNVVATVNLDTRIDLHALCKLARNAEYKFKKFHALIMRIKEPRTTTLVFASGKMVITGAKSIEMARLAARKHARVIQKCGFMAKFKDFKVQNYVGSCAAGFPIRLEGLCYTHMVSCTYEPEIFPGLIYRMLNPRVVILVFANGKIVLTGAKEEHEIYDAFNKLYPILLDFRLPNSTAPTAITDKPQDNDKDGDGDAAAKDGDDNAAAKARKTRPRKR</sequence>
<feature type="compositionally biased region" description="Basic residues" evidence="8">
    <location>
        <begin position="225"/>
        <end position="234"/>
    </location>
</feature>
<keyword evidence="3" id="KW-0677">Repeat</keyword>
<dbReference type="GO" id="GO:0003677">
    <property type="term" value="F:DNA binding"/>
    <property type="evidence" value="ECO:0007669"/>
    <property type="project" value="UniProtKB-KW"/>
</dbReference>
<keyword evidence="10" id="KW-1185">Reference proteome</keyword>
<dbReference type="InterPro" id="IPR030491">
    <property type="entry name" value="TBP_CS"/>
</dbReference>
<evidence type="ECO:0000256" key="2">
    <source>
        <dbReference type="ARBA" id="ARBA00005560"/>
    </source>
</evidence>
<dbReference type="InterPro" id="IPR012295">
    <property type="entry name" value="TBP_dom_sf"/>
</dbReference>
<feature type="compositionally biased region" description="Basic and acidic residues" evidence="8">
    <location>
        <begin position="201"/>
        <end position="219"/>
    </location>
</feature>
<dbReference type="FunFam" id="3.30.310.10:FF:000005">
    <property type="entry name" value="TATA box-binding protein-like 1"/>
    <property type="match status" value="1"/>
</dbReference>
<dbReference type="HAMAP" id="MF_00408">
    <property type="entry name" value="TATA_bind_prot_arch"/>
    <property type="match status" value="1"/>
</dbReference>
<keyword evidence="7" id="KW-0539">Nucleus</keyword>
<dbReference type="PROSITE" id="PS00351">
    <property type="entry name" value="TFIID"/>
    <property type="match status" value="1"/>
</dbReference>
<dbReference type="EMBL" id="MU853836">
    <property type="protein sequence ID" value="KAK3938145.1"/>
    <property type="molecule type" value="Genomic_DNA"/>
</dbReference>
<comment type="similarity">
    <text evidence="2">Belongs to the TBP family.</text>
</comment>
<dbReference type="Gene3D" id="3.30.310.10">
    <property type="entry name" value="TATA-Binding Protein"/>
    <property type="match status" value="2"/>
</dbReference>
<dbReference type="Pfam" id="PF00352">
    <property type="entry name" value="TBP"/>
    <property type="match status" value="2"/>
</dbReference>
<comment type="caution">
    <text evidence="9">The sequence shown here is derived from an EMBL/GenBank/DDBJ whole genome shotgun (WGS) entry which is preliminary data.</text>
</comment>
<evidence type="ECO:0000256" key="1">
    <source>
        <dbReference type="ARBA" id="ARBA00004123"/>
    </source>
</evidence>
<dbReference type="PANTHER" id="PTHR10126">
    <property type="entry name" value="TATA-BOX BINDING PROTEIN"/>
    <property type="match status" value="1"/>
</dbReference>
<dbReference type="Proteomes" id="UP001303473">
    <property type="component" value="Unassembled WGS sequence"/>
</dbReference>
<evidence type="ECO:0000313" key="10">
    <source>
        <dbReference type="Proteomes" id="UP001303473"/>
    </source>
</evidence>
<evidence type="ECO:0000256" key="6">
    <source>
        <dbReference type="ARBA" id="ARBA00023163"/>
    </source>
</evidence>
<keyword evidence="5" id="KW-0238">DNA-binding</keyword>
<protein>
    <submittedName>
        <fullName evidence="9">TATA-box-binding protein</fullName>
    </submittedName>
</protein>
<dbReference type="CDD" id="cd04516">
    <property type="entry name" value="TBP_eukaryotes"/>
    <property type="match status" value="1"/>
</dbReference>
<keyword evidence="4" id="KW-0805">Transcription regulation</keyword>
<gene>
    <name evidence="9" type="ORF">QBC46DRAFT_169510</name>
</gene>
<evidence type="ECO:0000256" key="3">
    <source>
        <dbReference type="ARBA" id="ARBA00022737"/>
    </source>
</evidence>
<organism evidence="9 10">
    <name type="scientific">Diplogelasinospora grovesii</name>
    <dbReference type="NCBI Taxonomy" id="303347"/>
    <lineage>
        <taxon>Eukaryota</taxon>
        <taxon>Fungi</taxon>
        <taxon>Dikarya</taxon>
        <taxon>Ascomycota</taxon>
        <taxon>Pezizomycotina</taxon>
        <taxon>Sordariomycetes</taxon>
        <taxon>Sordariomycetidae</taxon>
        <taxon>Sordariales</taxon>
        <taxon>Diplogelasinosporaceae</taxon>
        <taxon>Diplogelasinospora</taxon>
    </lineage>
</organism>
<dbReference type="FunFam" id="3.30.310.10:FF:000002">
    <property type="entry name" value="TATA-box-binding protein 2"/>
    <property type="match status" value="1"/>
</dbReference>